<dbReference type="InterPro" id="IPR000551">
    <property type="entry name" value="MerR-type_HTH_dom"/>
</dbReference>
<dbReference type="PANTHER" id="PTHR30204:SF93">
    <property type="entry name" value="HTH MERR-TYPE DOMAIN-CONTAINING PROTEIN"/>
    <property type="match status" value="1"/>
</dbReference>
<dbReference type="GO" id="GO:0003700">
    <property type="term" value="F:DNA-binding transcription factor activity"/>
    <property type="evidence" value="ECO:0007669"/>
    <property type="project" value="InterPro"/>
</dbReference>
<evidence type="ECO:0000313" key="4">
    <source>
        <dbReference type="Proteomes" id="UP000533598"/>
    </source>
</evidence>
<proteinExistence type="predicted"/>
<dbReference type="PANTHER" id="PTHR30204">
    <property type="entry name" value="REDOX-CYCLING DRUG-SENSING TRANSCRIPTIONAL ACTIVATOR SOXR"/>
    <property type="match status" value="1"/>
</dbReference>
<dbReference type="Pfam" id="PF13411">
    <property type="entry name" value="MerR_1"/>
    <property type="match status" value="1"/>
</dbReference>
<reference evidence="3 4" key="1">
    <citation type="submission" date="2020-08" db="EMBL/GenBank/DDBJ databases">
        <title>Sequencing the genomes of 1000 actinobacteria strains.</title>
        <authorList>
            <person name="Klenk H.-P."/>
        </authorList>
    </citation>
    <scope>NUCLEOTIDE SEQUENCE [LARGE SCALE GENOMIC DNA]</scope>
    <source>
        <strain evidence="3 4">DSM 44230</strain>
    </source>
</reference>
<protein>
    <submittedName>
        <fullName evidence="3">DNA-binding transcriptional MerR regulator</fullName>
    </submittedName>
</protein>
<dbReference type="RefSeq" id="WP_221489993.1">
    <property type="nucleotide sequence ID" value="NZ_BAAAUI010000086.1"/>
</dbReference>
<dbReference type="SMART" id="SM00422">
    <property type="entry name" value="HTH_MERR"/>
    <property type="match status" value="1"/>
</dbReference>
<dbReference type="EMBL" id="JACHMH010000001">
    <property type="protein sequence ID" value="MBB4678141.1"/>
    <property type="molecule type" value="Genomic_DNA"/>
</dbReference>
<evidence type="ECO:0000313" key="3">
    <source>
        <dbReference type="EMBL" id="MBB4678141.1"/>
    </source>
</evidence>
<keyword evidence="4" id="KW-1185">Reference proteome</keyword>
<evidence type="ECO:0000259" key="2">
    <source>
        <dbReference type="PROSITE" id="PS50937"/>
    </source>
</evidence>
<dbReference type="PROSITE" id="PS50937">
    <property type="entry name" value="HTH_MERR_2"/>
    <property type="match status" value="1"/>
</dbReference>
<organism evidence="3 4">
    <name type="scientific">Crossiella cryophila</name>
    <dbReference type="NCBI Taxonomy" id="43355"/>
    <lineage>
        <taxon>Bacteria</taxon>
        <taxon>Bacillati</taxon>
        <taxon>Actinomycetota</taxon>
        <taxon>Actinomycetes</taxon>
        <taxon>Pseudonocardiales</taxon>
        <taxon>Pseudonocardiaceae</taxon>
        <taxon>Crossiella</taxon>
    </lineage>
</organism>
<dbReference type="SUPFAM" id="SSF46955">
    <property type="entry name" value="Putative DNA-binding domain"/>
    <property type="match status" value="1"/>
</dbReference>
<dbReference type="GO" id="GO:0003677">
    <property type="term" value="F:DNA binding"/>
    <property type="evidence" value="ECO:0007669"/>
    <property type="project" value="UniProtKB-KW"/>
</dbReference>
<gene>
    <name evidence="3" type="ORF">HNR67_004259</name>
</gene>
<keyword evidence="1 3" id="KW-0238">DNA-binding</keyword>
<dbReference type="InterPro" id="IPR009061">
    <property type="entry name" value="DNA-bd_dom_put_sf"/>
</dbReference>
<name>A0A7W7FTG3_9PSEU</name>
<dbReference type="CDD" id="cd00592">
    <property type="entry name" value="HTH_MerR-like"/>
    <property type="match status" value="1"/>
</dbReference>
<feature type="domain" description="HTH merR-type" evidence="2">
    <location>
        <begin position="1"/>
        <end position="70"/>
    </location>
</feature>
<comment type="caution">
    <text evidence="3">The sequence shown here is derived from an EMBL/GenBank/DDBJ whole genome shotgun (WGS) entry which is preliminary data.</text>
</comment>
<accession>A0A7W7FTG3</accession>
<dbReference type="AlphaFoldDB" id="A0A7W7FTG3"/>
<sequence length="287" mass="31751">MDFSIGELARRTGLTVKAIRFYSDQGLVPAERDPGGFRRYDRAALARLELIRTLRALDLDLPAIRRILDRELTLPEVAATHAAALATQIRTLTQRHAVLRVAAARGADAGELDRLHRLATLTRAERDHLVEDFLAELPDNPVLTGLKRTLTPELPENPDTAQIEAWLELAELTADPGFRATLRQLAGRQEPVLRRDPIAVVRELVAPALAAGIEPDQPAARPVVLELQAGWPRAELLARLTAAADPRRERYVRLLAIVNGWQAPEPLAPTLDWAIRALRSTVDRAAQ</sequence>
<dbReference type="Gene3D" id="1.10.1660.10">
    <property type="match status" value="1"/>
</dbReference>
<dbReference type="Proteomes" id="UP000533598">
    <property type="component" value="Unassembled WGS sequence"/>
</dbReference>
<dbReference type="InterPro" id="IPR047057">
    <property type="entry name" value="MerR_fam"/>
</dbReference>
<evidence type="ECO:0000256" key="1">
    <source>
        <dbReference type="ARBA" id="ARBA00023125"/>
    </source>
</evidence>
<dbReference type="PRINTS" id="PR00040">
    <property type="entry name" value="HTHMERR"/>
</dbReference>